<accession>A0ACC0JJI6</accession>
<dbReference type="Proteomes" id="UP001064048">
    <property type="component" value="Chromosome 4"/>
</dbReference>
<gene>
    <name evidence="1" type="ORF">MSG28_002862</name>
</gene>
<name>A0ACC0JJI6_CHOFU</name>
<comment type="caution">
    <text evidence="1">The sequence shown here is derived from an EMBL/GenBank/DDBJ whole genome shotgun (WGS) entry which is preliminary data.</text>
</comment>
<keyword evidence="2" id="KW-1185">Reference proteome</keyword>
<evidence type="ECO:0000313" key="2">
    <source>
        <dbReference type="Proteomes" id="UP001064048"/>
    </source>
</evidence>
<evidence type="ECO:0000313" key="1">
    <source>
        <dbReference type="EMBL" id="KAI8424313.1"/>
    </source>
</evidence>
<dbReference type="EMBL" id="CM046104">
    <property type="protein sequence ID" value="KAI8424313.1"/>
    <property type="molecule type" value="Genomic_DNA"/>
</dbReference>
<protein>
    <submittedName>
        <fullName evidence="1">Uncharacterized protein</fullName>
    </submittedName>
</protein>
<organism evidence="1 2">
    <name type="scientific">Choristoneura fumiferana</name>
    <name type="common">Spruce budworm moth</name>
    <name type="synonym">Archips fumiferana</name>
    <dbReference type="NCBI Taxonomy" id="7141"/>
    <lineage>
        <taxon>Eukaryota</taxon>
        <taxon>Metazoa</taxon>
        <taxon>Ecdysozoa</taxon>
        <taxon>Arthropoda</taxon>
        <taxon>Hexapoda</taxon>
        <taxon>Insecta</taxon>
        <taxon>Pterygota</taxon>
        <taxon>Neoptera</taxon>
        <taxon>Endopterygota</taxon>
        <taxon>Lepidoptera</taxon>
        <taxon>Glossata</taxon>
        <taxon>Ditrysia</taxon>
        <taxon>Tortricoidea</taxon>
        <taxon>Tortricidae</taxon>
        <taxon>Tortricinae</taxon>
        <taxon>Choristoneura</taxon>
    </lineage>
</organism>
<sequence length="121" mass="13556">MQSVKLWTLYEFYWFYVNEAEFGIIPENCIVGIAINESFADEVAGDSYEHCAVPTGQGFSPKQVQVNTDRRKDDRGVEINAYKRKGGIVCANARKGEPTCARAPTMVQHEIFYCPTAVGLQ</sequence>
<proteinExistence type="predicted"/>
<reference evidence="1 2" key="1">
    <citation type="journal article" date="2022" name="Genome Biol. Evol.">
        <title>The Spruce Budworm Genome: Reconstructing the Evolutionary History of Antifreeze Proteins.</title>
        <authorList>
            <person name="Beliveau C."/>
            <person name="Gagne P."/>
            <person name="Picq S."/>
            <person name="Vernygora O."/>
            <person name="Keeling C.I."/>
            <person name="Pinkney K."/>
            <person name="Doucet D."/>
            <person name="Wen F."/>
            <person name="Johnston J.S."/>
            <person name="Maaroufi H."/>
            <person name="Boyle B."/>
            <person name="Laroche J."/>
            <person name="Dewar K."/>
            <person name="Juretic N."/>
            <person name="Blackburn G."/>
            <person name="Nisole A."/>
            <person name="Brunet B."/>
            <person name="Brandao M."/>
            <person name="Lumley L."/>
            <person name="Duan J."/>
            <person name="Quan G."/>
            <person name="Lucarotti C.J."/>
            <person name="Roe A.D."/>
            <person name="Sperling F.A.H."/>
            <person name="Levesque R.C."/>
            <person name="Cusson M."/>
        </authorList>
    </citation>
    <scope>NUCLEOTIDE SEQUENCE [LARGE SCALE GENOMIC DNA]</scope>
    <source>
        <strain evidence="1">Glfc:IPQL:Cfum</strain>
    </source>
</reference>